<feature type="domain" description="Leucine-binding protein" evidence="2">
    <location>
        <begin position="26"/>
        <end position="381"/>
    </location>
</feature>
<dbReference type="CDD" id="cd06330">
    <property type="entry name" value="PBP1_As_SBP-like"/>
    <property type="match status" value="1"/>
</dbReference>
<dbReference type="InterPro" id="IPR028081">
    <property type="entry name" value="Leu-bd"/>
</dbReference>
<dbReference type="PANTHER" id="PTHR30483:SF37">
    <property type="entry name" value="ABC TRANSPORTER SUBSTRATE-BINDING PROTEIN"/>
    <property type="match status" value="1"/>
</dbReference>
<reference evidence="3 4" key="1">
    <citation type="submission" date="2018-06" db="EMBL/GenBank/DDBJ databases">
        <title>Extensive metabolic versatility and redundancy in microbially diverse, dynamic hydrothermal sediments.</title>
        <authorList>
            <person name="Dombrowski N."/>
            <person name="Teske A."/>
            <person name="Baker B.J."/>
        </authorList>
    </citation>
    <scope>NUCLEOTIDE SEQUENCE [LARGE SCALE GENOMIC DNA]</scope>
    <source>
        <strain evidence="3">B66_G16</strain>
    </source>
</reference>
<keyword evidence="1" id="KW-0732">Signal</keyword>
<organism evidence="3 4">
    <name type="scientific">Thermoproteota archaeon</name>
    <dbReference type="NCBI Taxonomy" id="2056631"/>
    <lineage>
        <taxon>Archaea</taxon>
        <taxon>Thermoproteota</taxon>
    </lineage>
</organism>
<dbReference type="SUPFAM" id="SSF53822">
    <property type="entry name" value="Periplasmic binding protein-like I"/>
    <property type="match status" value="1"/>
</dbReference>
<evidence type="ECO:0000256" key="1">
    <source>
        <dbReference type="ARBA" id="ARBA00022729"/>
    </source>
</evidence>
<sequence length="425" mass="47197">AAGTALIASSKRSARAKAKPKYPKGPVRIAVVSFLTGAAAAPFGIPGNNTFKMLAEITNKKGGILGRVIEILAYDEAGGVDSQVKLCRKLILDEKVDVILGYISSADCKAVLPLSDELGGLIIAYDCGTHVLMEGNKTPFKVPKYQLGFRSKAHLGIDNIGLALFIKKYMPNIKTIAGINQDYAWGRDSWRVFEAAMKKLMPHVKVVGTWWPPLFTTDYTAHISALLGAKPDIVHTSFWGGDTVTFTKQAMAMGLFEKTTVAYSRGEPYPQEIGKDFPENQIICCAGTHYFLYPPHDKWPLNKWFVSEYYKRYDKYPTYPCYHAYQAFFTYKTAVEKAAALVGRWPTLEEISKAAVGLSIETPSGHLMIREDHNGIEDVLVGFTKRVSGHKFPILDPERMEVFPAHQVNAPVGVRTLDWIKGWKV</sequence>
<comment type="caution">
    <text evidence="3">The sequence shown here is derived from an EMBL/GenBank/DDBJ whole genome shotgun (WGS) entry which is preliminary data.</text>
</comment>
<dbReference type="InterPro" id="IPR028082">
    <property type="entry name" value="Peripla_BP_I"/>
</dbReference>
<dbReference type="AlphaFoldDB" id="A0A497EIW3"/>
<evidence type="ECO:0000313" key="3">
    <source>
        <dbReference type="EMBL" id="RLE45307.1"/>
    </source>
</evidence>
<evidence type="ECO:0000313" key="4">
    <source>
        <dbReference type="Proteomes" id="UP000278475"/>
    </source>
</evidence>
<dbReference type="PANTHER" id="PTHR30483">
    <property type="entry name" value="LEUCINE-SPECIFIC-BINDING PROTEIN"/>
    <property type="match status" value="1"/>
</dbReference>
<name>A0A497EIW3_9CREN</name>
<evidence type="ECO:0000259" key="2">
    <source>
        <dbReference type="Pfam" id="PF13458"/>
    </source>
</evidence>
<dbReference type="EMBL" id="QMQV01000269">
    <property type="protein sequence ID" value="RLE45307.1"/>
    <property type="molecule type" value="Genomic_DNA"/>
</dbReference>
<dbReference type="Gene3D" id="3.40.50.2300">
    <property type="match status" value="2"/>
</dbReference>
<dbReference type="Pfam" id="PF13458">
    <property type="entry name" value="Peripla_BP_6"/>
    <property type="match status" value="1"/>
</dbReference>
<proteinExistence type="predicted"/>
<accession>A0A497EIW3</accession>
<feature type="non-terminal residue" evidence="3">
    <location>
        <position position="1"/>
    </location>
</feature>
<dbReference type="InterPro" id="IPR051010">
    <property type="entry name" value="BCAA_transport"/>
</dbReference>
<protein>
    <submittedName>
        <fullName evidence="3">ABC transporter substrate-binding protein</fullName>
    </submittedName>
</protein>
<dbReference type="Proteomes" id="UP000278475">
    <property type="component" value="Unassembled WGS sequence"/>
</dbReference>
<gene>
    <name evidence="3" type="ORF">DRJ31_11470</name>
</gene>